<dbReference type="Pfam" id="PF00149">
    <property type="entry name" value="Metallophos"/>
    <property type="match status" value="1"/>
</dbReference>
<dbReference type="EMBL" id="PQWO01000001">
    <property type="protein sequence ID" value="PZD75255.1"/>
    <property type="molecule type" value="Genomic_DNA"/>
</dbReference>
<dbReference type="OrthoDB" id="384253at2"/>
<dbReference type="GO" id="GO:0110154">
    <property type="term" value="P:RNA decapping"/>
    <property type="evidence" value="ECO:0007669"/>
    <property type="project" value="TreeGrafter"/>
</dbReference>
<comment type="caution">
    <text evidence="2">The sequence shown here is derived from an EMBL/GenBank/DDBJ whole genome shotgun (WGS) entry which is preliminary data.</text>
</comment>
<name>A0A2W1JYC0_9CYAN</name>
<reference evidence="2 3" key="1">
    <citation type="journal article" date="2018" name="Sci. Rep.">
        <title>A novel species of the marine cyanobacterium Acaryochloris with a unique pigment content and lifestyle.</title>
        <authorList>
            <person name="Partensky F."/>
            <person name="Six C."/>
            <person name="Ratin M."/>
            <person name="Garczarek L."/>
            <person name="Vaulot D."/>
            <person name="Probert I."/>
            <person name="Calteau A."/>
            <person name="Gourvil P."/>
            <person name="Marie D."/>
            <person name="Grebert T."/>
            <person name="Bouchier C."/>
            <person name="Le Panse S."/>
            <person name="Gachenot M."/>
            <person name="Rodriguez F."/>
            <person name="Garrido J.L."/>
        </authorList>
    </citation>
    <scope>NUCLEOTIDE SEQUENCE [LARGE SCALE GENOMIC DNA]</scope>
    <source>
        <strain evidence="2 3">RCC1774</strain>
    </source>
</reference>
<gene>
    <name evidence="2" type="primary">apaH_1</name>
    <name evidence="2" type="ORF">C1752_00429</name>
</gene>
<dbReference type="GO" id="GO:0016791">
    <property type="term" value="F:phosphatase activity"/>
    <property type="evidence" value="ECO:0007669"/>
    <property type="project" value="TreeGrafter"/>
</dbReference>
<dbReference type="AlphaFoldDB" id="A0A2W1JYC0"/>
<accession>A0A2W1JYC0</accession>
<dbReference type="RefSeq" id="WP_110984404.1">
    <property type="nucleotide sequence ID" value="NZ_CAWNWM010000001.1"/>
</dbReference>
<dbReference type="InterPro" id="IPR004843">
    <property type="entry name" value="Calcineurin-like_PHP"/>
</dbReference>
<organism evidence="2 3">
    <name type="scientific">Acaryochloris thomasi RCC1774</name>
    <dbReference type="NCBI Taxonomy" id="1764569"/>
    <lineage>
        <taxon>Bacteria</taxon>
        <taxon>Bacillati</taxon>
        <taxon>Cyanobacteriota</taxon>
        <taxon>Cyanophyceae</taxon>
        <taxon>Acaryochloridales</taxon>
        <taxon>Acaryochloridaceae</taxon>
        <taxon>Acaryochloris</taxon>
        <taxon>Acaryochloris thomasi</taxon>
    </lineage>
</organism>
<dbReference type="Proteomes" id="UP000248857">
    <property type="component" value="Unassembled WGS sequence"/>
</dbReference>
<dbReference type="GO" id="GO:0005737">
    <property type="term" value="C:cytoplasm"/>
    <property type="evidence" value="ECO:0007669"/>
    <property type="project" value="TreeGrafter"/>
</dbReference>
<sequence length="243" mass="27757">MAESQRRIMIGDVHGHYRGLMELLDLLTLQETDQVYFLGDLIDRGPDSAQIVDFVKNSGHTCLLGNHEHLMVMAFPGEEPDFMALQSWIHCGGQPTLDSYTSIDDLKTDAEWMRTLPTHLDLGDLWLVHAGVNPRLPLKSQTEQEFCWIRSDFHSAKKRYFPDKLIITGHTITFTLPGIDPGQIAQGPGWLNIETGAYHPNSGWLTALDFDQQYVFQVNVFSQETRIRTLDESVMTMQKLQRR</sequence>
<keyword evidence="2" id="KW-0378">Hydrolase</keyword>
<dbReference type="EC" id="3.6.1.41" evidence="2"/>
<dbReference type="PANTHER" id="PTHR42850:SF4">
    <property type="entry name" value="ZINC-DEPENDENT ENDOPOLYPHOSPHATASE"/>
    <property type="match status" value="1"/>
</dbReference>
<evidence type="ECO:0000313" key="2">
    <source>
        <dbReference type="EMBL" id="PZD75255.1"/>
    </source>
</evidence>
<dbReference type="PANTHER" id="PTHR42850">
    <property type="entry name" value="METALLOPHOSPHOESTERASE"/>
    <property type="match status" value="1"/>
</dbReference>
<feature type="domain" description="Calcineurin-like phosphoesterase" evidence="1">
    <location>
        <begin position="9"/>
        <end position="171"/>
    </location>
</feature>
<dbReference type="GO" id="GO:0008803">
    <property type="term" value="F:bis(5'-nucleosyl)-tetraphosphatase (symmetrical) activity"/>
    <property type="evidence" value="ECO:0007669"/>
    <property type="project" value="UniProtKB-EC"/>
</dbReference>
<keyword evidence="3" id="KW-1185">Reference proteome</keyword>
<proteinExistence type="predicted"/>
<evidence type="ECO:0000259" key="1">
    <source>
        <dbReference type="Pfam" id="PF00149"/>
    </source>
</evidence>
<dbReference type="Gene3D" id="3.60.21.10">
    <property type="match status" value="1"/>
</dbReference>
<dbReference type="InterPro" id="IPR050126">
    <property type="entry name" value="Ap4A_hydrolase"/>
</dbReference>
<evidence type="ECO:0000313" key="3">
    <source>
        <dbReference type="Proteomes" id="UP000248857"/>
    </source>
</evidence>
<dbReference type="InterPro" id="IPR029052">
    <property type="entry name" value="Metallo-depent_PP-like"/>
</dbReference>
<protein>
    <submittedName>
        <fullName evidence="2">Bis(5'-nucleosyl)-tetraphosphatase [symmetrical]</fullName>
        <ecNumber evidence="2">3.6.1.41</ecNumber>
    </submittedName>
</protein>
<dbReference type="SUPFAM" id="SSF56300">
    <property type="entry name" value="Metallo-dependent phosphatases"/>
    <property type="match status" value="1"/>
</dbReference>